<evidence type="ECO:0000313" key="2">
    <source>
        <dbReference type="Proteomes" id="UP000595498"/>
    </source>
</evidence>
<evidence type="ECO:0000313" key="1">
    <source>
        <dbReference type="EMBL" id="QQT55325.1"/>
    </source>
</evidence>
<dbReference type="Pfam" id="PF17170">
    <property type="entry name" value="DUF5128"/>
    <property type="match status" value="1"/>
</dbReference>
<sequence length="412" mass="47628">MNAYFKFGSLIATSFIFACSQRDVSVEKNNEVDKAKEYFTIDFESNLLKSDRGDLIDTVIYLQLATAKGHEISNIDQLEITTNNYIILDKDANEIFFYNKKGEFVRKISPNNKDIPIPFKAIERFNVNKETSIISFNDVHSDRLYLFDLNAKFVQVRTKKNSDYNSDFQYIGNKEIILDYFDADSKYANDAYLPTITISNNNTKKTHGYIYYNPQIIDYKDVIGLSKYFYDSNMDYLLISRPYDYTIYRYDSVNALSKYFTLNFPADKSLPSDFVTSKSYTGKRMRYLKQNNSVIFNISNIYEIGNWVSLKTNSSRQLITYLYNKNQHKLVDLSKVISTKKSNLLPVFSGEILGTDGQYFYSSLTAASVIRYITQGIGKEGYWDSLPISLKTIFNAGNNQNDILLITKMKDI</sequence>
<accession>A0ABX7CVM8</accession>
<name>A0ABX7CVM8_SPHMU</name>
<protein>
    <submittedName>
        <fullName evidence="1">6-bladed beta-propeller</fullName>
    </submittedName>
</protein>
<keyword evidence="2" id="KW-1185">Reference proteome</keyword>
<organism evidence="1 2">
    <name type="scientific">Sphingobacterium multivorum</name>
    <dbReference type="NCBI Taxonomy" id="28454"/>
    <lineage>
        <taxon>Bacteria</taxon>
        <taxon>Pseudomonadati</taxon>
        <taxon>Bacteroidota</taxon>
        <taxon>Sphingobacteriia</taxon>
        <taxon>Sphingobacteriales</taxon>
        <taxon>Sphingobacteriaceae</taxon>
        <taxon>Sphingobacterium</taxon>
    </lineage>
</organism>
<dbReference type="PROSITE" id="PS51257">
    <property type="entry name" value="PROKAR_LIPOPROTEIN"/>
    <property type="match status" value="1"/>
</dbReference>
<proteinExistence type="predicted"/>
<reference evidence="1 2" key="1">
    <citation type="submission" date="2021-01" db="EMBL/GenBank/DDBJ databases">
        <title>FDA dAtabase for Regulatory Grade micrObial Sequences (FDA-ARGOS): Supporting development and validation of Infectious Disease Dx tests.</title>
        <authorList>
            <person name="Sproer C."/>
            <person name="Gronow S."/>
            <person name="Severitt S."/>
            <person name="Schroder I."/>
            <person name="Tallon L."/>
            <person name="Sadzewicz L."/>
            <person name="Zhao X."/>
            <person name="Boylan J."/>
            <person name="Ott S."/>
            <person name="Bowen H."/>
            <person name="Vavikolanu K."/>
            <person name="Mehta A."/>
            <person name="Aluvathingal J."/>
            <person name="Nadendla S."/>
            <person name="Lowell S."/>
            <person name="Myers T."/>
            <person name="Yan Y."/>
            <person name="Sichtig H."/>
        </authorList>
    </citation>
    <scope>NUCLEOTIDE SEQUENCE [LARGE SCALE GENOMIC DNA]</scope>
    <source>
        <strain evidence="1 2">FDAARGOS_1141</strain>
    </source>
</reference>
<dbReference type="EMBL" id="CP068224">
    <property type="protein sequence ID" value="QQT55325.1"/>
    <property type="molecule type" value="Genomic_DNA"/>
</dbReference>
<gene>
    <name evidence="1" type="ORF">I6I98_08745</name>
</gene>
<dbReference type="Proteomes" id="UP000595498">
    <property type="component" value="Chromosome"/>
</dbReference>